<dbReference type="PANTHER" id="PTHR10540">
    <property type="entry name" value="EUKARYOTIC TRANSLATION INITIATION FACTOR 3 SUBUNIT F-RELATED"/>
    <property type="match status" value="1"/>
</dbReference>
<dbReference type="EMBL" id="ALBS01000276">
    <property type="protein sequence ID" value="EJT46784.1"/>
    <property type="molecule type" value="Genomic_DNA"/>
</dbReference>
<evidence type="ECO:0000256" key="2">
    <source>
        <dbReference type="SAM" id="MobiDB-lite"/>
    </source>
</evidence>
<dbReference type="PANTHER" id="PTHR10540:SF8">
    <property type="entry name" value="COP9 SIGNALOSOME COMPLEX SUBUNIT 6"/>
    <property type="match status" value="1"/>
</dbReference>
<proteinExistence type="inferred from homology"/>
<organism evidence="4 5">
    <name type="scientific">Trichosporon asahii var. asahii (strain ATCC 90039 / CBS 2479 / JCM 2466 / KCTC 7840 / NBRC 103889/ NCYC 2677 / UAMH 7654)</name>
    <name type="common">Yeast</name>
    <dbReference type="NCBI Taxonomy" id="1186058"/>
    <lineage>
        <taxon>Eukaryota</taxon>
        <taxon>Fungi</taxon>
        <taxon>Dikarya</taxon>
        <taxon>Basidiomycota</taxon>
        <taxon>Agaricomycotina</taxon>
        <taxon>Tremellomycetes</taxon>
        <taxon>Trichosporonales</taxon>
        <taxon>Trichosporonaceae</taxon>
        <taxon>Trichosporon</taxon>
    </lineage>
</organism>
<dbReference type="RefSeq" id="XP_014178303.1">
    <property type="nucleotide sequence ID" value="XM_014322828.1"/>
</dbReference>
<dbReference type="Pfam" id="PF13012">
    <property type="entry name" value="MitMem_reg"/>
    <property type="match status" value="1"/>
</dbReference>
<protein>
    <submittedName>
        <fullName evidence="4">COP9 complex subunit 6</fullName>
    </submittedName>
</protein>
<name>J6EQL7_TRIAS</name>
<dbReference type="Proteomes" id="UP000002748">
    <property type="component" value="Unassembled WGS sequence"/>
</dbReference>
<dbReference type="VEuPathDB" id="FungiDB:A1Q1_04462"/>
<dbReference type="OrthoDB" id="1378at2759"/>
<evidence type="ECO:0000313" key="5">
    <source>
        <dbReference type="Proteomes" id="UP000002748"/>
    </source>
</evidence>
<evidence type="ECO:0000313" key="4">
    <source>
        <dbReference type="EMBL" id="EJT46784.1"/>
    </source>
</evidence>
<accession>J6EQL7</accession>
<evidence type="ECO:0000259" key="3">
    <source>
        <dbReference type="Pfam" id="PF13012"/>
    </source>
</evidence>
<reference evidence="4 5" key="1">
    <citation type="journal article" date="2012" name="Eukaryot. Cell">
        <title>Draft genome sequence of CBS 2479, the standard type strain of Trichosporon asahii.</title>
        <authorList>
            <person name="Yang R.Y."/>
            <person name="Li H.T."/>
            <person name="Zhu H."/>
            <person name="Zhou G.P."/>
            <person name="Wang M."/>
            <person name="Wang L."/>
        </authorList>
    </citation>
    <scope>NUCLEOTIDE SEQUENCE [LARGE SCALE GENOMIC DNA]</scope>
    <source>
        <strain evidence="5">ATCC 90039 / CBS 2479 / JCM 2466 / KCTC 7840 / NCYC 2677 / UAMH 7654</strain>
    </source>
</reference>
<feature type="region of interest" description="Disordered" evidence="2">
    <location>
        <begin position="229"/>
        <end position="258"/>
    </location>
</feature>
<dbReference type="GO" id="GO:0008180">
    <property type="term" value="C:COP9 signalosome"/>
    <property type="evidence" value="ECO:0007669"/>
    <property type="project" value="TreeGrafter"/>
</dbReference>
<dbReference type="GeneID" id="25987975"/>
<comment type="similarity">
    <text evidence="1">Belongs to the peptidase M67A family. CSN6 subfamily.</text>
</comment>
<feature type="domain" description="EIF3F/CSN6-like C-terminal" evidence="3">
    <location>
        <begin position="107"/>
        <end position="216"/>
    </location>
</feature>
<dbReference type="HOGENOM" id="CLU_027018_1_2_1"/>
<dbReference type="AlphaFoldDB" id="J6EQL7"/>
<gene>
    <name evidence="4" type="ORF">A1Q1_04462</name>
</gene>
<dbReference type="Gene3D" id="3.40.140.10">
    <property type="entry name" value="Cytidine Deaminase, domain 2"/>
    <property type="match status" value="1"/>
</dbReference>
<sequence length="258" mass="27990">MSIVNSFELPSSDGSIDEGFFRTRRDQSVIGWYTVGNKPTAADSAVHAHVSELVDASPSIFLLFNPDIQDDAKQLPFAVFESALTDGTEADKAGKFVQLEVGVEAGEAERIAVDDVANESASDSDPSGQIASLSRQRNAIAMLHDRVRVIQQYVSAVVAGIAPADHEILRQCAALVATLPVMDGSEFNKELRTEYNDTQMVSYLTTLLGQLNTLSSVTDKHWALHPPQSEDMGMKHGLNPKMGGQLFGSGRRRGTSRR</sequence>
<dbReference type="KEGG" id="tasa:A1Q1_04462"/>
<evidence type="ECO:0000256" key="1">
    <source>
        <dbReference type="ARBA" id="ARBA00010893"/>
    </source>
</evidence>
<comment type="caution">
    <text evidence="4">The sequence shown here is derived from an EMBL/GenBank/DDBJ whole genome shotgun (WGS) entry which is preliminary data.</text>
</comment>
<dbReference type="InterPro" id="IPR024969">
    <property type="entry name" value="EIF3F/CSN6-like_C"/>
</dbReference>